<comment type="caution">
    <text evidence="1">The sequence shown here is derived from an EMBL/GenBank/DDBJ whole genome shotgun (WGS) entry which is preliminary data.</text>
</comment>
<name>A0ABS2FMK8_9FIRM</name>
<evidence type="ECO:0000313" key="1">
    <source>
        <dbReference type="EMBL" id="MBM6831172.1"/>
    </source>
</evidence>
<evidence type="ECO:0008006" key="3">
    <source>
        <dbReference type="Google" id="ProtNLM"/>
    </source>
</evidence>
<dbReference type="EMBL" id="JACJLU010000003">
    <property type="protein sequence ID" value="MBM6831172.1"/>
    <property type="molecule type" value="Genomic_DNA"/>
</dbReference>
<evidence type="ECO:0000313" key="2">
    <source>
        <dbReference type="Proteomes" id="UP000775500"/>
    </source>
</evidence>
<organism evidence="1 2">
    <name type="scientific">Faecalicoccus acidiformans</name>
    <dbReference type="NCBI Taxonomy" id="915173"/>
    <lineage>
        <taxon>Bacteria</taxon>
        <taxon>Bacillati</taxon>
        <taxon>Bacillota</taxon>
        <taxon>Erysipelotrichia</taxon>
        <taxon>Erysipelotrichales</taxon>
        <taxon>Erysipelotrichaceae</taxon>
        <taxon>Faecalicoccus</taxon>
    </lineage>
</organism>
<accession>A0ABS2FMK8</accession>
<dbReference type="Proteomes" id="UP000775500">
    <property type="component" value="Unassembled WGS sequence"/>
</dbReference>
<sequence>MVPTQHLLELLQNATPLPEILQQIPDLDFLSYLQALMESKKLKRNEIIAKTNIQRNYAYQIFDGSKHPGRDKVLQMAIAMQLDLHQTNNLLALSNNGSLYAKVKQDAILIYAIHHHYDLMKTNELLDAHGLAVLD</sequence>
<protein>
    <recommendedName>
        <fullName evidence="3">XRE family transcriptional regulator</fullName>
    </recommendedName>
</protein>
<dbReference type="RefSeq" id="WP_204685214.1">
    <property type="nucleotide sequence ID" value="NZ_JACJLU010000003.1"/>
</dbReference>
<proteinExistence type="predicted"/>
<gene>
    <name evidence="1" type="ORF">H5982_03480</name>
</gene>
<reference evidence="1 2" key="1">
    <citation type="journal article" date="2021" name="Sci. Rep.">
        <title>The distribution of antibiotic resistance genes in chicken gut microbiota commensals.</title>
        <authorList>
            <person name="Juricova H."/>
            <person name="Matiasovicova J."/>
            <person name="Kubasova T."/>
            <person name="Cejkova D."/>
            <person name="Rychlik I."/>
        </authorList>
    </citation>
    <scope>NUCLEOTIDE SEQUENCE [LARGE SCALE GENOMIC DNA]</scope>
    <source>
        <strain evidence="1 2">An423</strain>
    </source>
</reference>
<keyword evidence="2" id="KW-1185">Reference proteome</keyword>